<dbReference type="SUPFAM" id="SSF56349">
    <property type="entry name" value="DNA breaking-rejoining enzymes"/>
    <property type="match status" value="1"/>
</dbReference>
<dbReference type="EMBL" id="BARU01025482">
    <property type="protein sequence ID" value="GAH66970.1"/>
    <property type="molecule type" value="Genomic_DNA"/>
</dbReference>
<dbReference type="InterPro" id="IPR011010">
    <property type="entry name" value="DNA_brk_join_enz"/>
</dbReference>
<dbReference type="InterPro" id="IPR010998">
    <property type="entry name" value="Integrase_recombinase_N"/>
</dbReference>
<protein>
    <recommendedName>
        <fullName evidence="3">Core-binding (CB) domain-containing protein</fullName>
    </recommendedName>
</protein>
<proteinExistence type="predicted"/>
<name>X1ICL3_9ZZZZ</name>
<evidence type="ECO:0008006" key="3">
    <source>
        <dbReference type="Google" id="ProtNLM"/>
    </source>
</evidence>
<keyword evidence="1" id="KW-0238">DNA-binding</keyword>
<accession>X1ICL3</accession>
<feature type="non-terminal residue" evidence="2">
    <location>
        <position position="138"/>
    </location>
</feature>
<evidence type="ECO:0000256" key="1">
    <source>
        <dbReference type="ARBA" id="ARBA00023125"/>
    </source>
</evidence>
<organism evidence="2">
    <name type="scientific">marine sediment metagenome</name>
    <dbReference type="NCBI Taxonomy" id="412755"/>
    <lineage>
        <taxon>unclassified sequences</taxon>
        <taxon>metagenomes</taxon>
        <taxon>ecological metagenomes</taxon>
    </lineage>
</organism>
<dbReference type="GO" id="GO:0003677">
    <property type="term" value="F:DNA binding"/>
    <property type="evidence" value="ECO:0007669"/>
    <property type="project" value="UniProtKB-KW"/>
</dbReference>
<comment type="caution">
    <text evidence="2">The sequence shown here is derived from an EMBL/GenBank/DDBJ whole genome shotgun (WGS) entry which is preliminary data.</text>
</comment>
<dbReference type="Gene3D" id="1.10.150.130">
    <property type="match status" value="1"/>
</dbReference>
<evidence type="ECO:0000313" key="2">
    <source>
        <dbReference type="EMBL" id="GAH66970.1"/>
    </source>
</evidence>
<dbReference type="AlphaFoldDB" id="X1ICL3"/>
<reference evidence="2" key="1">
    <citation type="journal article" date="2014" name="Front. Microbiol.">
        <title>High frequency of phylogenetically diverse reductive dehalogenase-homologous genes in deep subseafloor sedimentary metagenomes.</title>
        <authorList>
            <person name="Kawai M."/>
            <person name="Futagami T."/>
            <person name="Toyoda A."/>
            <person name="Takaki Y."/>
            <person name="Nishi S."/>
            <person name="Hori S."/>
            <person name="Arai W."/>
            <person name="Tsubouchi T."/>
            <person name="Morono Y."/>
            <person name="Uchiyama I."/>
            <person name="Ito T."/>
            <person name="Fujiyama A."/>
            <person name="Inagaki F."/>
            <person name="Takami H."/>
        </authorList>
    </citation>
    <scope>NUCLEOTIDE SEQUENCE</scope>
    <source>
        <strain evidence="2">Expedition CK06-06</strain>
    </source>
</reference>
<gene>
    <name evidence="2" type="ORF">S03H2_41054</name>
</gene>
<sequence length="138" mass="15702">MKTQEAINDFIHSRIAGDRSPLTIQWYQQRLGTFARACPTLPKRPEPIETYLASLNCSPAERLNQFNALRAFYRFLRKRHRLPNPMDLIDPPHGEDKNGATLEAEELWKLLSSVTTLRDKAVLTLLVDTGIRSSELAG</sequence>